<name>A0A2T9Y7Q2_9FUNG</name>
<dbReference type="EMBL" id="MBFR01000391">
    <property type="protein sequence ID" value="PVU88371.1"/>
    <property type="molecule type" value="Genomic_DNA"/>
</dbReference>
<sequence>MRIYTAVAFLASVYTINAEADIEESTINVDFFYPAPVNVKDFGSADRPDVVQNENLSQIHENLKSCITNHKEYAKKTLNKFTEVLEPMGEAEYNTFAIKHINEIFMDSDQENNKMELCLRTTHAKLLELGYSWNDKIEQIRNDYGTIQTNFWGFRNLNYAISQLADTYSNTKIAKVERTVNYVLEEIADIYTAYI</sequence>
<dbReference type="AlphaFoldDB" id="A0A2T9Y7Q2"/>
<protein>
    <submittedName>
        <fullName evidence="1">Uncharacterized protein</fullName>
    </submittedName>
</protein>
<dbReference type="Proteomes" id="UP000245383">
    <property type="component" value="Unassembled WGS sequence"/>
</dbReference>
<gene>
    <name evidence="1" type="ORF">BB561_005891</name>
</gene>
<organism evidence="1 2">
    <name type="scientific">Smittium simulii</name>
    <dbReference type="NCBI Taxonomy" id="133385"/>
    <lineage>
        <taxon>Eukaryota</taxon>
        <taxon>Fungi</taxon>
        <taxon>Fungi incertae sedis</taxon>
        <taxon>Zoopagomycota</taxon>
        <taxon>Kickxellomycotina</taxon>
        <taxon>Harpellomycetes</taxon>
        <taxon>Harpellales</taxon>
        <taxon>Legeriomycetaceae</taxon>
        <taxon>Smittium</taxon>
    </lineage>
</organism>
<comment type="caution">
    <text evidence="1">The sequence shown here is derived from an EMBL/GenBank/DDBJ whole genome shotgun (WGS) entry which is preliminary data.</text>
</comment>
<evidence type="ECO:0000313" key="2">
    <source>
        <dbReference type="Proteomes" id="UP000245383"/>
    </source>
</evidence>
<proteinExistence type="predicted"/>
<keyword evidence="2" id="KW-1185">Reference proteome</keyword>
<evidence type="ECO:0000313" key="1">
    <source>
        <dbReference type="EMBL" id="PVU88371.1"/>
    </source>
</evidence>
<reference evidence="1 2" key="1">
    <citation type="journal article" date="2018" name="MBio">
        <title>Comparative Genomics Reveals the Core Gene Toolbox for the Fungus-Insect Symbiosis.</title>
        <authorList>
            <person name="Wang Y."/>
            <person name="Stata M."/>
            <person name="Wang W."/>
            <person name="Stajich J.E."/>
            <person name="White M.M."/>
            <person name="Moncalvo J.M."/>
        </authorList>
    </citation>
    <scope>NUCLEOTIDE SEQUENCE [LARGE SCALE GENOMIC DNA]</scope>
    <source>
        <strain evidence="1 2">SWE-8-4</strain>
    </source>
</reference>
<accession>A0A2T9Y7Q2</accession>